<organism evidence="1 2">
    <name type="scientific">Choanephora cucurbitarum</name>
    <dbReference type="NCBI Taxonomy" id="101091"/>
    <lineage>
        <taxon>Eukaryota</taxon>
        <taxon>Fungi</taxon>
        <taxon>Fungi incertae sedis</taxon>
        <taxon>Mucoromycota</taxon>
        <taxon>Mucoromycotina</taxon>
        <taxon>Mucoromycetes</taxon>
        <taxon>Mucorales</taxon>
        <taxon>Mucorineae</taxon>
        <taxon>Choanephoraceae</taxon>
        <taxon>Choanephoroideae</taxon>
        <taxon>Choanephora</taxon>
    </lineage>
</organism>
<accession>A0A1C7N506</accession>
<reference evidence="1 2" key="1">
    <citation type="submission" date="2016-03" db="EMBL/GenBank/DDBJ databases">
        <title>Choanephora cucurbitarum.</title>
        <authorList>
            <person name="Min B."/>
            <person name="Park H."/>
            <person name="Park J.-H."/>
            <person name="Shin H.-D."/>
            <person name="Choi I.-G."/>
        </authorList>
    </citation>
    <scope>NUCLEOTIDE SEQUENCE [LARGE SCALE GENOMIC DNA]</scope>
    <source>
        <strain evidence="1 2">KUS-F28377</strain>
    </source>
</reference>
<dbReference type="EMBL" id="LUGH01000538">
    <property type="protein sequence ID" value="OBZ84225.1"/>
    <property type="molecule type" value="Genomic_DNA"/>
</dbReference>
<comment type="caution">
    <text evidence="1">The sequence shown here is derived from an EMBL/GenBank/DDBJ whole genome shotgun (WGS) entry which is preliminary data.</text>
</comment>
<dbReference type="AlphaFoldDB" id="A0A1C7N506"/>
<dbReference type="InParanoid" id="A0A1C7N506"/>
<keyword evidence="2" id="KW-1185">Reference proteome</keyword>
<sequence>MPPIYKKKNLKDTRHGAYPFYRVKQETDRPNRYGSLDPAYCGHSYSTSEDGSSLCTIQATHACLPPISELFRYATDPWLDSSYGHYKTSDQFYAPSVYQDVYAPYLEKPNPPAPPSSPIELGQVKKPVRPWIPYYFHQRQFGIEACMDQLLEARNKQMR</sequence>
<evidence type="ECO:0000313" key="1">
    <source>
        <dbReference type="EMBL" id="OBZ84225.1"/>
    </source>
</evidence>
<proteinExistence type="predicted"/>
<evidence type="ECO:0000313" key="2">
    <source>
        <dbReference type="Proteomes" id="UP000093000"/>
    </source>
</evidence>
<dbReference type="Proteomes" id="UP000093000">
    <property type="component" value="Unassembled WGS sequence"/>
</dbReference>
<name>A0A1C7N506_9FUNG</name>
<protein>
    <submittedName>
        <fullName evidence="1">Uncharacterized protein</fullName>
    </submittedName>
</protein>
<dbReference type="OrthoDB" id="2223487at2759"/>
<gene>
    <name evidence="1" type="ORF">A0J61_07724</name>
</gene>